<evidence type="ECO:0000256" key="14">
    <source>
        <dbReference type="ARBA" id="ARBA00023235"/>
    </source>
</evidence>
<keyword evidence="7" id="KW-0347">Helicase</keyword>
<dbReference type="STRING" id="1120976.SAMN03080606_01423"/>
<dbReference type="InterPro" id="IPR038726">
    <property type="entry name" value="PDDEXK_AddAB-type"/>
</dbReference>
<dbReference type="GO" id="GO:0051539">
    <property type="term" value="F:4 iron, 4 sulfur cluster binding"/>
    <property type="evidence" value="ECO:0007669"/>
    <property type="project" value="UniProtKB-KW"/>
</dbReference>
<keyword evidence="1" id="KW-0004">4Fe-4S</keyword>
<dbReference type="GO" id="GO:0046872">
    <property type="term" value="F:metal ion binding"/>
    <property type="evidence" value="ECO:0007669"/>
    <property type="project" value="UniProtKB-KW"/>
</dbReference>
<keyword evidence="14" id="KW-0413">Isomerase</keyword>
<dbReference type="PANTHER" id="PTHR11472:SF34">
    <property type="entry name" value="REGULATOR OF TELOMERE ELONGATION HELICASE 1"/>
    <property type="match status" value="1"/>
</dbReference>
<comment type="similarity">
    <text evidence="15">Belongs to the helicase family. DinG subfamily.</text>
</comment>
<dbReference type="EMBL" id="FMUS01000007">
    <property type="protein sequence ID" value="SCY38737.1"/>
    <property type="molecule type" value="Genomic_DNA"/>
</dbReference>
<evidence type="ECO:0000256" key="13">
    <source>
        <dbReference type="ARBA" id="ARBA00023204"/>
    </source>
</evidence>
<dbReference type="PANTHER" id="PTHR11472">
    <property type="entry name" value="DNA REPAIR DEAD HELICASE RAD3/XP-D SUBFAMILY MEMBER"/>
    <property type="match status" value="1"/>
</dbReference>
<dbReference type="InterPro" id="IPR042493">
    <property type="entry name" value="XPD_DNA_FeS"/>
</dbReference>
<dbReference type="Gene3D" id="3.90.320.10">
    <property type="match status" value="1"/>
</dbReference>
<dbReference type="GO" id="GO:0004527">
    <property type="term" value="F:exonuclease activity"/>
    <property type="evidence" value="ECO:0007669"/>
    <property type="project" value="UniProtKB-KW"/>
</dbReference>
<sequence>MTKEINISIRNMVELILRGGDLNLSFAGPNRALEGTRGHQKIQRSYGAEDEAEVTLKHQLKYDEFLFNFSGRIDGILTIDGCTVVDEIKTITMPIEELTDEFNMLHWAQVKCYGYIYATENQLDKIDLQLTYYQLKTEEIKRFRRTFSHEELKDFFYSLIEKYIVWADLINQWEEKRNLSAKALKFPFNTYRKGQRKLAVSVYQTIKEKKKIFVQAPTGIGKTMSTIFPAIKAMGEGKTSKIFYLTAKTITRQVAEEAVDKLRVEGLHFKSVTITAKDKICFEKTKSCTPDECQYAKGYFNRLNDALKEIIEEEAFDRITIEDYAKKYNLCPFEFSLELSLWADCIICDYNYVFDPRVYLKRFFVEYGGDYTFLIDEAHNLVERARMMFSAELYKGRFLEEKKYIKNKSKDIAKALEKINKYMLNMKKLYGDDESYAQKDEPSEIYPLLRKFIEECDYYFTENKGEEIREEFLQLYFDSIAFVKIAEFYDLNYVTYVERAGKDTKLKIFCLDPSKLLREALKRGRSAIFFSATLTPIEYFRNVLGGEEGDYSLLLDSPFDSKKLCLLIAGDISTRYYDREKSYNDIAQYIKKIIEIKPGNYLIFFPSYKYLESVVEIFSTHNSTYNILVQAPYMTEEEREVFLDKFQHQNGECYLGFCVLGGIFSEGIDLIGTRLLGSIIIGVGLPQICLETNLIKDYYQEKYQKGYEYGFKYPGMNKVLQAAGRVIRTEEDTGTVLLIDDRYLTNSYKKIFPKYWNNIDVISKKNIENKLIDFWGE</sequence>
<proteinExistence type="inferred from homology"/>
<evidence type="ECO:0000256" key="4">
    <source>
        <dbReference type="ARBA" id="ARBA00022741"/>
    </source>
</evidence>
<keyword evidence="8" id="KW-0269">Exonuclease</keyword>
<dbReference type="GO" id="GO:0003677">
    <property type="term" value="F:DNA binding"/>
    <property type="evidence" value="ECO:0007669"/>
    <property type="project" value="UniProtKB-KW"/>
</dbReference>
<keyword evidence="18" id="KW-1185">Reference proteome</keyword>
<dbReference type="InterPro" id="IPR006555">
    <property type="entry name" value="ATP-dep_Helicase_C"/>
</dbReference>
<keyword evidence="13" id="KW-0234">DNA repair</keyword>
<gene>
    <name evidence="17" type="ORF">SAMN03080606_01423</name>
</gene>
<feature type="domain" description="Helicase ATP-binding" evidence="16">
    <location>
        <begin position="181"/>
        <end position="440"/>
    </location>
</feature>
<dbReference type="GO" id="GO:0043139">
    <property type="term" value="F:5'-3' DNA helicase activity"/>
    <property type="evidence" value="ECO:0007669"/>
    <property type="project" value="UniProtKB-EC"/>
</dbReference>
<dbReference type="InterPro" id="IPR011604">
    <property type="entry name" value="PDDEXK-like_dom_sf"/>
</dbReference>
<keyword evidence="10" id="KW-0408">Iron</keyword>
<dbReference type="PROSITE" id="PS51193">
    <property type="entry name" value="HELICASE_ATP_BIND_2"/>
    <property type="match status" value="1"/>
</dbReference>
<dbReference type="SMART" id="SM00488">
    <property type="entry name" value="DEXDc2"/>
    <property type="match status" value="1"/>
</dbReference>
<evidence type="ECO:0000256" key="5">
    <source>
        <dbReference type="ARBA" id="ARBA00022763"/>
    </source>
</evidence>
<dbReference type="SMART" id="SM00491">
    <property type="entry name" value="HELICc2"/>
    <property type="match status" value="1"/>
</dbReference>
<dbReference type="Pfam" id="PF12705">
    <property type="entry name" value="PDDEXK_1"/>
    <property type="match status" value="1"/>
</dbReference>
<dbReference type="Pfam" id="PF06733">
    <property type="entry name" value="DEAD_2"/>
    <property type="match status" value="1"/>
</dbReference>
<keyword evidence="4" id="KW-0547">Nucleotide-binding</keyword>
<dbReference type="GO" id="GO:0005524">
    <property type="term" value="F:ATP binding"/>
    <property type="evidence" value="ECO:0007669"/>
    <property type="project" value="UniProtKB-KW"/>
</dbReference>
<evidence type="ECO:0000259" key="16">
    <source>
        <dbReference type="PROSITE" id="PS51193"/>
    </source>
</evidence>
<dbReference type="Proteomes" id="UP000198636">
    <property type="component" value="Unassembled WGS sequence"/>
</dbReference>
<reference evidence="17 18" key="1">
    <citation type="submission" date="2016-10" db="EMBL/GenBank/DDBJ databases">
        <authorList>
            <person name="de Groot N.N."/>
        </authorList>
    </citation>
    <scope>NUCLEOTIDE SEQUENCE [LARGE SCALE GENOMIC DNA]</scope>
    <source>
        <strain evidence="17 18">DSM 18978</strain>
    </source>
</reference>
<keyword evidence="2" id="KW-0540">Nuclease</keyword>
<dbReference type="InterPro" id="IPR014013">
    <property type="entry name" value="Helic_SF1/SF2_ATP-bd_DinG/Rad3"/>
</dbReference>
<evidence type="ECO:0000313" key="18">
    <source>
        <dbReference type="Proteomes" id="UP000198636"/>
    </source>
</evidence>
<dbReference type="InterPro" id="IPR027417">
    <property type="entry name" value="P-loop_NTPase"/>
</dbReference>
<organism evidence="17 18">
    <name type="scientific">Alkaliphilus peptidifermentans DSM 18978</name>
    <dbReference type="NCBI Taxonomy" id="1120976"/>
    <lineage>
        <taxon>Bacteria</taxon>
        <taxon>Bacillati</taxon>
        <taxon>Bacillota</taxon>
        <taxon>Clostridia</taxon>
        <taxon>Peptostreptococcales</taxon>
        <taxon>Natronincolaceae</taxon>
        <taxon>Alkaliphilus</taxon>
    </lineage>
</organism>
<evidence type="ECO:0000256" key="11">
    <source>
        <dbReference type="ARBA" id="ARBA00023014"/>
    </source>
</evidence>
<dbReference type="RefSeq" id="WP_091541621.1">
    <property type="nucleotide sequence ID" value="NZ_FMUS01000007.1"/>
</dbReference>
<dbReference type="Gene3D" id="1.10.275.40">
    <property type="match status" value="1"/>
</dbReference>
<evidence type="ECO:0000256" key="8">
    <source>
        <dbReference type="ARBA" id="ARBA00022839"/>
    </source>
</evidence>
<keyword evidence="12" id="KW-0238">DNA-binding</keyword>
<keyword evidence="11" id="KW-0411">Iron-sulfur</keyword>
<evidence type="ECO:0000256" key="6">
    <source>
        <dbReference type="ARBA" id="ARBA00022801"/>
    </source>
</evidence>
<dbReference type="OrthoDB" id="9765586at2"/>
<name>A0A1G5FHU5_9FIRM</name>
<dbReference type="Pfam" id="PF13307">
    <property type="entry name" value="Helicase_C_2"/>
    <property type="match status" value="1"/>
</dbReference>
<evidence type="ECO:0000256" key="9">
    <source>
        <dbReference type="ARBA" id="ARBA00022840"/>
    </source>
</evidence>
<dbReference type="SUPFAM" id="SSF52540">
    <property type="entry name" value="P-loop containing nucleoside triphosphate hydrolases"/>
    <property type="match status" value="2"/>
</dbReference>
<dbReference type="GO" id="GO:0006281">
    <property type="term" value="P:DNA repair"/>
    <property type="evidence" value="ECO:0007669"/>
    <property type="project" value="UniProtKB-KW"/>
</dbReference>
<dbReference type="Gene3D" id="1.10.30.20">
    <property type="entry name" value="Bacterial XPD DNA helicase, FeS cluster domain"/>
    <property type="match status" value="1"/>
</dbReference>
<evidence type="ECO:0000256" key="7">
    <source>
        <dbReference type="ARBA" id="ARBA00022806"/>
    </source>
</evidence>
<evidence type="ECO:0000256" key="3">
    <source>
        <dbReference type="ARBA" id="ARBA00022723"/>
    </source>
</evidence>
<keyword evidence="9" id="KW-0067">ATP-binding</keyword>
<keyword evidence="6" id="KW-0378">Hydrolase</keyword>
<evidence type="ECO:0000256" key="15">
    <source>
        <dbReference type="ARBA" id="ARBA00038058"/>
    </source>
</evidence>
<evidence type="ECO:0000256" key="10">
    <source>
        <dbReference type="ARBA" id="ARBA00023004"/>
    </source>
</evidence>
<dbReference type="InterPro" id="IPR006554">
    <property type="entry name" value="Helicase-like_DEXD_c2"/>
</dbReference>
<keyword evidence="5" id="KW-0227">DNA damage</keyword>
<protein>
    <submittedName>
        <fullName evidence="17">DNA excision repair protein ERCC-2</fullName>
    </submittedName>
</protein>
<evidence type="ECO:0000313" key="17">
    <source>
        <dbReference type="EMBL" id="SCY38737.1"/>
    </source>
</evidence>
<evidence type="ECO:0000256" key="12">
    <source>
        <dbReference type="ARBA" id="ARBA00023125"/>
    </source>
</evidence>
<evidence type="ECO:0000256" key="1">
    <source>
        <dbReference type="ARBA" id="ARBA00022485"/>
    </source>
</evidence>
<evidence type="ECO:0000256" key="2">
    <source>
        <dbReference type="ARBA" id="ARBA00022722"/>
    </source>
</evidence>
<keyword evidence="3" id="KW-0479">Metal-binding</keyword>
<accession>A0A1G5FHU5</accession>
<dbReference type="InterPro" id="IPR010614">
    <property type="entry name" value="RAD3-like_helicase_DEAD"/>
</dbReference>
<dbReference type="GO" id="GO:0016818">
    <property type="term" value="F:hydrolase activity, acting on acid anhydrides, in phosphorus-containing anhydrides"/>
    <property type="evidence" value="ECO:0007669"/>
    <property type="project" value="InterPro"/>
</dbReference>
<dbReference type="InterPro" id="IPR045028">
    <property type="entry name" value="DinG/Rad3-like"/>
</dbReference>
<dbReference type="AlphaFoldDB" id="A0A1G5FHU5"/>
<dbReference type="Gene3D" id="3.40.50.300">
    <property type="entry name" value="P-loop containing nucleotide triphosphate hydrolases"/>
    <property type="match status" value="2"/>
</dbReference>